<evidence type="ECO:0000256" key="13">
    <source>
        <dbReference type="ARBA" id="ARBA00035852"/>
    </source>
</evidence>
<evidence type="ECO:0000256" key="18">
    <source>
        <dbReference type="ARBA" id="ARBA00043210"/>
    </source>
</evidence>
<keyword evidence="5" id="KW-0963">Cytoplasm</keyword>
<dbReference type="EMBL" id="CP098502">
    <property type="protein sequence ID" value="UTI65833.1"/>
    <property type="molecule type" value="Genomic_DNA"/>
</dbReference>
<dbReference type="RefSeq" id="WP_254572511.1">
    <property type="nucleotide sequence ID" value="NZ_CP098502.1"/>
</dbReference>
<evidence type="ECO:0000256" key="19">
    <source>
        <dbReference type="ARBA" id="ARBA00047588"/>
    </source>
</evidence>
<evidence type="ECO:0000313" key="25">
    <source>
        <dbReference type="EMBL" id="UTI65833.1"/>
    </source>
</evidence>
<evidence type="ECO:0000256" key="16">
    <source>
        <dbReference type="ARBA" id="ARBA00038848"/>
    </source>
</evidence>
<feature type="domain" description="Thioesterase" evidence="24">
    <location>
        <begin position="52"/>
        <end position="125"/>
    </location>
</feature>
<dbReference type="InterPro" id="IPR006683">
    <property type="entry name" value="Thioestr_dom"/>
</dbReference>
<evidence type="ECO:0000256" key="10">
    <source>
        <dbReference type="ARBA" id="ARBA00023098"/>
    </source>
</evidence>
<comment type="catalytic activity">
    <reaction evidence="20">
        <text>hexadecanoyl-CoA + H2O = hexadecanoate + CoA + H(+)</text>
        <dbReference type="Rhea" id="RHEA:16645"/>
        <dbReference type="ChEBI" id="CHEBI:7896"/>
        <dbReference type="ChEBI" id="CHEBI:15377"/>
        <dbReference type="ChEBI" id="CHEBI:15378"/>
        <dbReference type="ChEBI" id="CHEBI:57287"/>
        <dbReference type="ChEBI" id="CHEBI:57379"/>
        <dbReference type="EC" id="3.1.2.2"/>
    </reaction>
    <physiologicalReaction direction="left-to-right" evidence="20">
        <dbReference type="Rhea" id="RHEA:16646"/>
    </physiologicalReaction>
</comment>
<evidence type="ECO:0000256" key="7">
    <source>
        <dbReference type="ARBA" id="ARBA00022801"/>
    </source>
</evidence>
<keyword evidence="7" id="KW-0378">Hydrolase</keyword>
<dbReference type="PANTHER" id="PTHR12418">
    <property type="entry name" value="ACYL-COENZYME A THIOESTERASE THEM4"/>
    <property type="match status" value="1"/>
</dbReference>
<organism evidence="25 26">
    <name type="scientific">Paraconexibacter antarcticus</name>
    <dbReference type="NCBI Taxonomy" id="2949664"/>
    <lineage>
        <taxon>Bacteria</taxon>
        <taxon>Bacillati</taxon>
        <taxon>Actinomycetota</taxon>
        <taxon>Thermoleophilia</taxon>
        <taxon>Solirubrobacterales</taxon>
        <taxon>Paraconexibacteraceae</taxon>
        <taxon>Paraconexibacter</taxon>
    </lineage>
</organism>
<keyword evidence="8" id="KW-0276">Fatty acid metabolism</keyword>
<evidence type="ECO:0000256" key="20">
    <source>
        <dbReference type="ARBA" id="ARBA00047734"/>
    </source>
</evidence>
<dbReference type="SUPFAM" id="SSF54637">
    <property type="entry name" value="Thioesterase/thiol ester dehydrase-isomerase"/>
    <property type="match status" value="1"/>
</dbReference>
<evidence type="ECO:0000256" key="22">
    <source>
        <dbReference type="ARBA" id="ARBA00048074"/>
    </source>
</evidence>
<evidence type="ECO:0000256" key="11">
    <source>
        <dbReference type="ARBA" id="ARBA00023136"/>
    </source>
</evidence>
<evidence type="ECO:0000313" key="26">
    <source>
        <dbReference type="Proteomes" id="UP001056035"/>
    </source>
</evidence>
<dbReference type="Proteomes" id="UP001056035">
    <property type="component" value="Chromosome"/>
</dbReference>
<evidence type="ECO:0000256" key="21">
    <source>
        <dbReference type="ARBA" id="ARBA00047969"/>
    </source>
</evidence>
<keyword evidence="26" id="KW-1185">Reference proteome</keyword>
<keyword evidence="6" id="KW-0053">Apoptosis</keyword>
<evidence type="ECO:0000256" key="23">
    <source>
        <dbReference type="ARBA" id="ARBA00048180"/>
    </source>
</evidence>
<comment type="catalytic activity">
    <reaction evidence="22">
        <text>dodecanoyl-CoA + H2O = dodecanoate + CoA + H(+)</text>
        <dbReference type="Rhea" id="RHEA:30135"/>
        <dbReference type="ChEBI" id="CHEBI:15377"/>
        <dbReference type="ChEBI" id="CHEBI:15378"/>
        <dbReference type="ChEBI" id="CHEBI:18262"/>
        <dbReference type="ChEBI" id="CHEBI:57287"/>
        <dbReference type="ChEBI" id="CHEBI:57375"/>
    </reaction>
    <physiologicalReaction direction="left-to-right" evidence="22">
        <dbReference type="Rhea" id="RHEA:30136"/>
    </physiologicalReaction>
</comment>
<dbReference type="Pfam" id="PF03061">
    <property type="entry name" value="4HBT"/>
    <property type="match status" value="1"/>
</dbReference>
<protein>
    <recommendedName>
        <fullName evidence="17">Acyl-coenzyme A thioesterase THEM4</fullName>
        <ecNumber evidence="16">3.1.2.2</ecNumber>
    </recommendedName>
    <alternativeName>
        <fullName evidence="18">Thioesterase superfamily member 4</fullName>
    </alternativeName>
</protein>
<dbReference type="PANTHER" id="PTHR12418:SF19">
    <property type="entry name" value="ACYL-COENZYME A THIOESTERASE THEM4"/>
    <property type="match status" value="1"/>
</dbReference>
<evidence type="ECO:0000256" key="1">
    <source>
        <dbReference type="ARBA" id="ARBA00004170"/>
    </source>
</evidence>
<comment type="subcellular location">
    <subcellularLocation>
        <location evidence="3">Cell projection</location>
        <location evidence="3">Ruffle membrane</location>
    </subcellularLocation>
    <subcellularLocation>
        <location evidence="2">Cytoplasm</location>
    </subcellularLocation>
    <subcellularLocation>
        <location evidence="1">Membrane</location>
        <topology evidence="1">Peripheral membrane protein</topology>
    </subcellularLocation>
</comment>
<proteinExistence type="inferred from homology"/>
<dbReference type="Gene3D" id="3.10.129.10">
    <property type="entry name" value="Hotdog Thioesterase"/>
    <property type="match status" value="1"/>
</dbReference>
<evidence type="ECO:0000256" key="15">
    <source>
        <dbReference type="ARBA" id="ARBA00038456"/>
    </source>
</evidence>
<evidence type="ECO:0000256" key="17">
    <source>
        <dbReference type="ARBA" id="ARBA00040123"/>
    </source>
</evidence>
<evidence type="ECO:0000256" key="9">
    <source>
        <dbReference type="ARBA" id="ARBA00022946"/>
    </source>
</evidence>
<keyword evidence="10" id="KW-0443">Lipid metabolism</keyword>
<evidence type="ECO:0000256" key="4">
    <source>
        <dbReference type="ARBA" id="ARBA00022475"/>
    </source>
</evidence>
<evidence type="ECO:0000256" key="5">
    <source>
        <dbReference type="ARBA" id="ARBA00022490"/>
    </source>
</evidence>
<keyword evidence="9" id="KW-0809">Transit peptide</keyword>
<dbReference type="CDD" id="cd03443">
    <property type="entry name" value="PaaI_thioesterase"/>
    <property type="match status" value="1"/>
</dbReference>
<gene>
    <name evidence="25" type="ORF">NBH00_06350</name>
</gene>
<evidence type="ECO:0000256" key="6">
    <source>
        <dbReference type="ARBA" id="ARBA00022703"/>
    </source>
</evidence>
<dbReference type="EC" id="3.1.2.2" evidence="16"/>
<reference evidence="25 26" key="1">
    <citation type="submission" date="2022-06" db="EMBL/GenBank/DDBJ databases">
        <title>Paraconexibacter antarcticus.</title>
        <authorList>
            <person name="Kim C.S."/>
        </authorList>
    </citation>
    <scope>NUCLEOTIDE SEQUENCE [LARGE SCALE GENOMIC DNA]</scope>
    <source>
        <strain evidence="25 26">02-257</strain>
    </source>
</reference>
<keyword evidence="11" id="KW-0472">Membrane</keyword>
<dbReference type="InterPro" id="IPR029069">
    <property type="entry name" value="HotDog_dom_sf"/>
</dbReference>
<evidence type="ECO:0000256" key="3">
    <source>
        <dbReference type="ARBA" id="ARBA00004632"/>
    </source>
</evidence>
<comment type="catalytic activity">
    <reaction evidence="13">
        <text>(5Z,8Z,11Z,14Z)-eicosatetraenoyl-CoA + H2O = (5Z,8Z,11Z,14Z)-eicosatetraenoate + CoA + H(+)</text>
        <dbReference type="Rhea" id="RHEA:40151"/>
        <dbReference type="ChEBI" id="CHEBI:15377"/>
        <dbReference type="ChEBI" id="CHEBI:15378"/>
        <dbReference type="ChEBI" id="CHEBI:32395"/>
        <dbReference type="ChEBI" id="CHEBI:57287"/>
        <dbReference type="ChEBI" id="CHEBI:57368"/>
    </reaction>
    <physiologicalReaction direction="left-to-right" evidence="13">
        <dbReference type="Rhea" id="RHEA:40152"/>
    </physiologicalReaction>
</comment>
<accession>A0ABY5DX08</accession>
<comment type="catalytic activity">
    <reaction evidence="19">
        <text>octanoyl-CoA + H2O = octanoate + CoA + H(+)</text>
        <dbReference type="Rhea" id="RHEA:30143"/>
        <dbReference type="ChEBI" id="CHEBI:15377"/>
        <dbReference type="ChEBI" id="CHEBI:15378"/>
        <dbReference type="ChEBI" id="CHEBI:25646"/>
        <dbReference type="ChEBI" id="CHEBI:57287"/>
        <dbReference type="ChEBI" id="CHEBI:57386"/>
    </reaction>
    <physiologicalReaction direction="left-to-right" evidence="19">
        <dbReference type="Rhea" id="RHEA:30144"/>
    </physiologicalReaction>
</comment>
<evidence type="ECO:0000256" key="2">
    <source>
        <dbReference type="ARBA" id="ARBA00004496"/>
    </source>
</evidence>
<evidence type="ECO:0000259" key="24">
    <source>
        <dbReference type="Pfam" id="PF03061"/>
    </source>
</evidence>
<dbReference type="InterPro" id="IPR052365">
    <property type="entry name" value="THEM4/THEM5_acyl-CoA_thioest"/>
</dbReference>
<name>A0ABY5DX08_9ACTN</name>
<keyword evidence="4" id="KW-1003">Cell membrane</keyword>
<comment type="catalytic activity">
    <reaction evidence="14">
        <text>(9Z)-octadecenoyl-CoA + H2O = (9Z)-octadecenoate + CoA + H(+)</text>
        <dbReference type="Rhea" id="RHEA:40139"/>
        <dbReference type="ChEBI" id="CHEBI:15377"/>
        <dbReference type="ChEBI" id="CHEBI:15378"/>
        <dbReference type="ChEBI" id="CHEBI:30823"/>
        <dbReference type="ChEBI" id="CHEBI:57287"/>
        <dbReference type="ChEBI" id="CHEBI:57387"/>
    </reaction>
    <physiologicalReaction direction="left-to-right" evidence="14">
        <dbReference type="Rhea" id="RHEA:40140"/>
    </physiologicalReaction>
</comment>
<comment type="catalytic activity">
    <reaction evidence="21">
        <text>decanoyl-CoA + H2O = decanoate + CoA + H(+)</text>
        <dbReference type="Rhea" id="RHEA:40059"/>
        <dbReference type="ChEBI" id="CHEBI:15377"/>
        <dbReference type="ChEBI" id="CHEBI:15378"/>
        <dbReference type="ChEBI" id="CHEBI:27689"/>
        <dbReference type="ChEBI" id="CHEBI:57287"/>
        <dbReference type="ChEBI" id="CHEBI:61430"/>
    </reaction>
    <physiologicalReaction direction="left-to-right" evidence="21">
        <dbReference type="Rhea" id="RHEA:40060"/>
    </physiologicalReaction>
</comment>
<keyword evidence="12" id="KW-0966">Cell projection</keyword>
<evidence type="ECO:0000256" key="14">
    <source>
        <dbReference type="ARBA" id="ARBA00037002"/>
    </source>
</evidence>
<comment type="similarity">
    <text evidence="15">Belongs to the THEM4/THEM5 thioesterase family.</text>
</comment>
<comment type="catalytic activity">
    <reaction evidence="23">
        <text>tetradecanoyl-CoA + H2O = tetradecanoate + CoA + H(+)</text>
        <dbReference type="Rhea" id="RHEA:40119"/>
        <dbReference type="ChEBI" id="CHEBI:15377"/>
        <dbReference type="ChEBI" id="CHEBI:15378"/>
        <dbReference type="ChEBI" id="CHEBI:30807"/>
        <dbReference type="ChEBI" id="CHEBI:57287"/>
        <dbReference type="ChEBI" id="CHEBI:57385"/>
    </reaction>
    <physiologicalReaction direction="left-to-right" evidence="23">
        <dbReference type="Rhea" id="RHEA:40120"/>
    </physiologicalReaction>
</comment>
<sequence length="160" mass="17653">MPPVPRPVVPHHDHCLGCGPENPGTLGLSFSVLGERVLTDLRFTRVHEGAPGFTHGGAVATALDDTIGTLLMVLRRPAVTARLEVDYRRPTLIDVPYTVEAWIERIDGRKLHLAGIIRDEDGETIAEATALFLEVDMAHFRQSGQEPPLHWSWSPGELPR</sequence>
<evidence type="ECO:0000256" key="8">
    <source>
        <dbReference type="ARBA" id="ARBA00022832"/>
    </source>
</evidence>
<evidence type="ECO:0000256" key="12">
    <source>
        <dbReference type="ARBA" id="ARBA00023273"/>
    </source>
</evidence>